<proteinExistence type="predicted"/>
<reference evidence="1" key="1">
    <citation type="journal article" date="2012" name="Nature">
        <title>The oyster genome reveals stress adaptation and complexity of shell formation.</title>
        <authorList>
            <person name="Zhang G."/>
            <person name="Fang X."/>
            <person name="Guo X."/>
            <person name="Li L."/>
            <person name="Luo R."/>
            <person name="Xu F."/>
            <person name="Yang P."/>
            <person name="Zhang L."/>
            <person name="Wang X."/>
            <person name="Qi H."/>
            <person name="Xiong Z."/>
            <person name="Que H."/>
            <person name="Xie Y."/>
            <person name="Holland P.W."/>
            <person name="Paps J."/>
            <person name="Zhu Y."/>
            <person name="Wu F."/>
            <person name="Chen Y."/>
            <person name="Wang J."/>
            <person name="Peng C."/>
            <person name="Meng J."/>
            <person name="Yang L."/>
            <person name="Liu J."/>
            <person name="Wen B."/>
            <person name="Zhang N."/>
            <person name="Huang Z."/>
            <person name="Zhu Q."/>
            <person name="Feng Y."/>
            <person name="Mount A."/>
            <person name="Hedgecock D."/>
            <person name="Xu Z."/>
            <person name="Liu Y."/>
            <person name="Domazet-Loso T."/>
            <person name="Du Y."/>
            <person name="Sun X."/>
            <person name="Zhang S."/>
            <person name="Liu B."/>
            <person name="Cheng P."/>
            <person name="Jiang X."/>
            <person name="Li J."/>
            <person name="Fan D."/>
            <person name="Wang W."/>
            <person name="Fu W."/>
            <person name="Wang T."/>
            <person name="Wang B."/>
            <person name="Zhang J."/>
            <person name="Peng Z."/>
            <person name="Li Y."/>
            <person name="Li N."/>
            <person name="Wang J."/>
            <person name="Chen M."/>
            <person name="He Y."/>
            <person name="Tan F."/>
            <person name="Song X."/>
            <person name="Zheng Q."/>
            <person name="Huang R."/>
            <person name="Yang H."/>
            <person name="Du X."/>
            <person name="Chen L."/>
            <person name="Yang M."/>
            <person name="Gaffney P.M."/>
            <person name="Wang S."/>
            <person name="Luo L."/>
            <person name="She Z."/>
            <person name="Ming Y."/>
            <person name="Huang W."/>
            <person name="Zhang S."/>
            <person name="Huang B."/>
            <person name="Zhang Y."/>
            <person name="Qu T."/>
            <person name="Ni P."/>
            <person name="Miao G."/>
            <person name="Wang J."/>
            <person name="Wang Q."/>
            <person name="Steinberg C.E."/>
            <person name="Wang H."/>
            <person name="Li N."/>
            <person name="Qian L."/>
            <person name="Zhang G."/>
            <person name="Li Y."/>
            <person name="Yang H."/>
            <person name="Liu X."/>
            <person name="Wang J."/>
            <person name="Yin Y."/>
            <person name="Wang J."/>
        </authorList>
    </citation>
    <scope>NUCLEOTIDE SEQUENCE [LARGE SCALE GENOMIC DNA]</scope>
    <source>
        <strain evidence="1">05x7-T-G4-1.051#20</strain>
    </source>
</reference>
<accession>K1PHK3</accession>
<dbReference type="InParanoid" id="K1PHK3"/>
<sequence>MAAVKLVLFVSMVAVVLTLPTDKSKSRSVQKRSAPSLDKRSVFDMFDKVQKFLKDPPRSESVDTADMYY</sequence>
<dbReference type="EMBL" id="JH817064">
    <property type="protein sequence ID" value="EKC23467.1"/>
    <property type="molecule type" value="Genomic_DNA"/>
</dbReference>
<evidence type="ECO:0000313" key="1">
    <source>
        <dbReference type="EMBL" id="EKC23467.1"/>
    </source>
</evidence>
<dbReference type="AlphaFoldDB" id="K1PHK3"/>
<gene>
    <name evidence="1" type="ORF">CGI_10012011</name>
</gene>
<organism evidence="1">
    <name type="scientific">Magallana gigas</name>
    <name type="common">Pacific oyster</name>
    <name type="synonym">Crassostrea gigas</name>
    <dbReference type="NCBI Taxonomy" id="29159"/>
    <lineage>
        <taxon>Eukaryota</taxon>
        <taxon>Metazoa</taxon>
        <taxon>Spiralia</taxon>
        <taxon>Lophotrochozoa</taxon>
        <taxon>Mollusca</taxon>
        <taxon>Bivalvia</taxon>
        <taxon>Autobranchia</taxon>
        <taxon>Pteriomorphia</taxon>
        <taxon>Ostreida</taxon>
        <taxon>Ostreoidea</taxon>
        <taxon>Ostreidae</taxon>
        <taxon>Magallana</taxon>
    </lineage>
</organism>
<protein>
    <submittedName>
        <fullName evidence="1">Uncharacterized protein</fullName>
    </submittedName>
</protein>
<name>K1PHK3_MAGGI</name>
<dbReference type="HOGENOM" id="CLU_2778334_0_0_1"/>